<dbReference type="SUPFAM" id="SSF53335">
    <property type="entry name" value="S-adenosyl-L-methionine-dependent methyltransferases"/>
    <property type="match status" value="1"/>
</dbReference>
<keyword evidence="2" id="KW-0808">Transferase</keyword>
<dbReference type="PANTHER" id="PTHR38451:SF1">
    <property type="entry name" value="TRNA (ADENINE(22)-N(1))-METHYLTRANSFERASE"/>
    <property type="match status" value="1"/>
</dbReference>
<dbReference type="Proteomes" id="UP000184052">
    <property type="component" value="Unassembled WGS sequence"/>
</dbReference>
<proteinExistence type="predicted"/>
<dbReference type="InterPro" id="IPR006901">
    <property type="entry name" value="TrmK"/>
</dbReference>
<keyword evidence="2" id="KW-0489">Methyltransferase</keyword>
<dbReference type="STRING" id="1121476.SAMN02745751_01023"/>
<evidence type="ECO:0000313" key="2">
    <source>
        <dbReference type="EMBL" id="SHI76040.1"/>
    </source>
</evidence>
<name>A0A1M6DSD7_9FIRM</name>
<dbReference type="Gene3D" id="3.40.50.150">
    <property type="entry name" value="Vaccinia Virus protein VP39"/>
    <property type="match status" value="1"/>
</dbReference>
<dbReference type="InterPro" id="IPR029063">
    <property type="entry name" value="SAM-dependent_MTases_sf"/>
</dbReference>
<organism evidence="2 3">
    <name type="scientific">Dethiosulfatibacter aminovorans DSM 17477</name>
    <dbReference type="NCBI Taxonomy" id="1121476"/>
    <lineage>
        <taxon>Bacteria</taxon>
        <taxon>Bacillati</taxon>
        <taxon>Bacillota</taxon>
        <taxon>Tissierellia</taxon>
        <taxon>Dethiosulfatibacter</taxon>
    </lineage>
</organism>
<dbReference type="PIRSF" id="PIRSF018637">
    <property type="entry name" value="TrmK"/>
    <property type="match status" value="1"/>
</dbReference>
<dbReference type="EMBL" id="FQZL01000006">
    <property type="protein sequence ID" value="SHI76040.1"/>
    <property type="molecule type" value="Genomic_DNA"/>
</dbReference>
<evidence type="ECO:0000256" key="1">
    <source>
        <dbReference type="SAM" id="Coils"/>
    </source>
</evidence>
<feature type="coiled-coil region" evidence="1">
    <location>
        <begin position="203"/>
        <end position="230"/>
    </location>
</feature>
<gene>
    <name evidence="2" type="ORF">SAMN02745751_01023</name>
</gene>
<reference evidence="2 3" key="1">
    <citation type="submission" date="2016-11" db="EMBL/GenBank/DDBJ databases">
        <authorList>
            <person name="Jaros S."/>
            <person name="Januszkiewicz K."/>
            <person name="Wedrychowicz H."/>
        </authorList>
    </citation>
    <scope>NUCLEOTIDE SEQUENCE [LARGE SCALE GENOMIC DNA]</scope>
    <source>
        <strain evidence="2 3">DSM 17477</strain>
    </source>
</reference>
<dbReference type="RefSeq" id="WP_073048112.1">
    <property type="nucleotide sequence ID" value="NZ_FQZL01000006.1"/>
</dbReference>
<accession>A0A1M6DSD7</accession>
<dbReference type="Pfam" id="PF04816">
    <property type="entry name" value="TrmK"/>
    <property type="match status" value="1"/>
</dbReference>
<sequence length="230" mass="26532">MSERLKTIIKMFDKCNSAADIGTDHAYIPEMLIKNNLCKKVVATDVNEGPYRIAKNYVESTGLEESIEVRLGNGLQPVALEEVDTIVIAGMGGILITKILDEKITEFDEIKTLILQPMNAADKVRKYLHEKGFCIVDEEIAKEDYHYYELIKARKSSKACIYDKELFYETGRTLFEKKHPLLKKFVENKMRINSEIIHNMDKANISNKKKEDLKSRNEEYREVLKSYGIE</sequence>
<protein>
    <submittedName>
        <fullName evidence="2">tRNA (Adenine22-N1)-methyltransferase</fullName>
    </submittedName>
</protein>
<dbReference type="GO" id="GO:0160105">
    <property type="term" value="F:tRNA (adenine(22)-N1)-methyltransferase activity"/>
    <property type="evidence" value="ECO:0007669"/>
    <property type="project" value="InterPro"/>
</dbReference>
<evidence type="ECO:0000313" key="3">
    <source>
        <dbReference type="Proteomes" id="UP000184052"/>
    </source>
</evidence>
<keyword evidence="3" id="KW-1185">Reference proteome</keyword>
<dbReference type="AlphaFoldDB" id="A0A1M6DSD7"/>
<dbReference type="PANTHER" id="PTHR38451">
    <property type="entry name" value="TRNA (ADENINE(22)-N(1))-METHYLTRANSFERASE"/>
    <property type="match status" value="1"/>
</dbReference>
<dbReference type="GO" id="GO:0032259">
    <property type="term" value="P:methylation"/>
    <property type="evidence" value="ECO:0007669"/>
    <property type="project" value="UniProtKB-KW"/>
</dbReference>
<dbReference type="OrthoDB" id="5881184at2"/>
<keyword evidence="1" id="KW-0175">Coiled coil</keyword>